<organism evidence="1 2">
    <name type="scientific">Sphingobacterium puteale</name>
    <dbReference type="NCBI Taxonomy" id="2420510"/>
    <lineage>
        <taxon>Bacteria</taxon>
        <taxon>Pseudomonadati</taxon>
        <taxon>Bacteroidota</taxon>
        <taxon>Sphingobacteriia</taxon>
        <taxon>Sphingobacteriales</taxon>
        <taxon>Sphingobacteriaceae</taxon>
        <taxon>Sphingobacterium</taxon>
    </lineage>
</organism>
<proteinExistence type="predicted"/>
<dbReference type="Proteomes" id="UP000282423">
    <property type="component" value="Unassembled WGS sequence"/>
</dbReference>
<dbReference type="SUPFAM" id="SSF54427">
    <property type="entry name" value="NTF2-like"/>
    <property type="match status" value="1"/>
</dbReference>
<dbReference type="EMBL" id="RBWS01000022">
    <property type="protein sequence ID" value="RKO69183.1"/>
    <property type="molecule type" value="Genomic_DNA"/>
</dbReference>
<dbReference type="RefSeq" id="WP_121126617.1">
    <property type="nucleotide sequence ID" value="NZ_RBWS01000022.1"/>
</dbReference>
<dbReference type="InterPro" id="IPR009959">
    <property type="entry name" value="Cyclase_SnoaL-like"/>
</dbReference>
<gene>
    <name evidence="1" type="ORF">D7322_23400</name>
</gene>
<dbReference type="AlphaFoldDB" id="A0A420VS30"/>
<dbReference type="PANTHER" id="PTHR38436:SF1">
    <property type="entry name" value="ESTER CYCLASE"/>
    <property type="match status" value="1"/>
</dbReference>
<dbReference type="Pfam" id="PF07366">
    <property type="entry name" value="SnoaL"/>
    <property type="match status" value="1"/>
</dbReference>
<dbReference type="GO" id="GO:0030638">
    <property type="term" value="P:polyketide metabolic process"/>
    <property type="evidence" value="ECO:0007669"/>
    <property type="project" value="InterPro"/>
</dbReference>
<dbReference type="OrthoDB" id="7876517at2"/>
<comment type="caution">
    <text evidence="1">The sequence shown here is derived from an EMBL/GenBank/DDBJ whole genome shotgun (WGS) entry which is preliminary data.</text>
</comment>
<evidence type="ECO:0000313" key="2">
    <source>
        <dbReference type="Proteomes" id="UP000282423"/>
    </source>
</evidence>
<evidence type="ECO:0000313" key="1">
    <source>
        <dbReference type="EMBL" id="RKO69183.1"/>
    </source>
</evidence>
<dbReference type="PANTHER" id="PTHR38436">
    <property type="entry name" value="POLYKETIDE CYCLASE SNOAL-LIKE DOMAIN"/>
    <property type="match status" value="1"/>
</dbReference>
<sequence length="135" mass="15505">MNLTDNKKLVRNFYNLLEQENYSAVAELCHPEFVFYFQVDNPILGAEGFVASEKANFDAFKGFTMQIHEMIAENDKVAAYMIFEGSHTGKVLYGIEPTGKRIRFSLSMLLTIRDGKIYEKRAHFDVADIKAQLIR</sequence>
<dbReference type="Gene3D" id="3.10.450.50">
    <property type="match status" value="1"/>
</dbReference>
<keyword evidence="2" id="KW-1185">Reference proteome</keyword>
<reference evidence="1 2" key="1">
    <citation type="submission" date="2018-10" db="EMBL/GenBank/DDBJ databases">
        <title>Sphingobacterium sp. M05W1-28.</title>
        <authorList>
            <person name="Cai H."/>
        </authorList>
    </citation>
    <scope>NUCLEOTIDE SEQUENCE [LARGE SCALE GENOMIC DNA]</scope>
    <source>
        <strain evidence="1 2">M05W1-28</strain>
    </source>
</reference>
<accession>A0A420VS30</accession>
<name>A0A420VS30_9SPHI</name>
<protein>
    <submittedName>
        <fullName evidence="1">Ester cyclase</fullName>
    </submittedName>
</protein>
<dbReference type="InterPro" id="IPR032710">
    <property type="entry name" value="NTF2-like_dom_sf"/>
</dbReference>